<name>A0A7I9XUT6_9MYCO</name>
<gene>
    <name evidence="1" type="ORF">MBOT_11260</name>
</gene>
<dbReference type="AlphaFoldDB" id="A0A7I9XUT6"/>
<evidence type="ECO:0000313" key="2">
    <source>
        <dbReference type="Proteomes" id="UP000465361"/>
    </source>
</evidence>
<organism evidence="1 2">
    <name type="scientific">Mycobacterium botniense</name>
    <dbReference type="NCBI Taxonomy" id="84962"/>
    <lineage>
        <taxon>Bacteria</taxon>
        <taxon>Bacillati</taxon>
        <taxon>Actinomycetota</taxon>
        <taxon>Actinomycetes</taxon>
        <taxon>Mycobacteriales</taxon>
        <taxon>Mycobacteriaceae</taxon>
        <taxon>Mycobacterium</taxon>
    </lineage>
</organism>
<evidence type="ECO:0000313" key="1">
    <source>
        <dbReference type="EMBL" id="GFG73761.1"/>
    </source>
</evidence>
<comment type="caution">
    <text evidence="1">The sequence shown here is derived from an EMBL/GenBank/DDBJ whole genome shotgun (WGS) entry which is preliminary data.</text>
</comment>
<dbReference type="Proteomes" id="UP000465361">
    <property type="component" value="Unassembled WGS sequence"/>
</dbReference>
<reference evidence="1 2" key="1">
    <citation type="journal article" date="2019" name="Emerg. Microbes Infect.">
        <title>Comprehensive subspecies identification of 175 nontuberculous mycobacteria species based on 7547 genomic profiles.</title>
        <authorList>
            <person name="Matsumoto Y."/>
            <person name="Kinjo T."/>
            <person name="Motooka D."/>
            <person name="Nabeya D."/>
            <person name="Jung N."/>
            <person name="Uechi K."/>
            <person name="Horii T."/>
            <person name="Iida T."/>
            <person name="Fujita J."/>
            <person name="Nakamura S."/>
        </authorList>
    </citation>
    <scope>NUCLEOTIDE SEQUENCE [LARGE SCALE GENOMIC DNA]</scope>
    <source>
        <strain evidence="1 2">JCM 17322</strain>
    </source>
</reference>
<sequence length="59" mass="6260">MKSFRLGAESRAGGVSVAGRGRDPILAIHNGSVPLYASSRENAVGRHASQKALWWDNGP</sequence>
<proteinExistence type="predicted"/>
<dbReference type="EMBL" id="BLKW01000002">
    <property type="protein sequence ID" value="GFG73761.1"/>
    <property type="molecule type" value="Genomic_DNA"/>
</dbReference>
<accession>A0A7I9XUT6</accession>
<keyword evidence="2" id="KW-1185">Reference proteome</keyword>
<protein>
    <submittedName>
        <fullName evidence="1">Uncharacterized protein</fullName>
    </submittedName>
</protein>